<evidence type="ECO:0000313" key="3">
    <source>
        <dbReference type="Proteomes" id="UP000494205"/>
    </source>
</evidence>
<dbReference type="EMBL" id="CADIJZ010000019">
    <property type="protein sequence ID" value="CAB3719057.1"/>
    <property type="molecule type" value="Genomic_DNA"/>
</dbReference>
<dbReference type="Proteomes" id="UP000494205">
    <property type="component" value="Unassembled WGS sequence"/>
</dbReference>
<proteinExistence type="predicted"/>
<keyword evidence="1" id="KW-0732">Signal</keyword>
<feature type="chain" id="PRO_5026884284" evidence="1">
    <location>
        <begin position="24"/>
        <end position="45"/>
    </location>
</feature>
<dbReference type="AlphaFoldDB" id="A0A6J5BVX5"/>
<evidence type="ECO:0000256" key="1">
    <source>
        <dbReference type="SAM" id="SignalP"/>
    </source>
</evidence>
<protein>
    <submittedName>
        <fullName evidence="2">Uncharacterized protein</fullName>
    </submittedName>
</protein>
<organism evidence="2 3">
    <name type="scientific">Paraburkholderia rhynchosiae</name>
    <dbReference type="NCBI Taxonomy" id="487049"/>
    <lineage>
        <taxon>Bacteria</taxon>
        <taxon>Pseudomonadati</taxon>
        <taxon>Pseudomonadota</taxon>
        <taxon>Betaproteobacteria</taxon>
        <taxon>Burkholderiales</taxon>
        <taxon>Burkholderiaceae</taxon>
        <taxon>Paraburkholderia</taxon>
    </lineage>
</organism>
<sequence>MKKIVLAIAAAAAALSAIAPAQAYEHHHPVCHKVRVHHHWERHCR</sequence>
<accession>A0A6J5BVX5</accession>
<reference evidence="2 3" key="1">
    <citation type="submission" date="2020-04" db="EMBL/GenBank/DDBJ databases">
        <authorList>
            <person name="De Canck E."/>
        </authorList>
    </citation>
    <scope>NUCLEOTIDE SEQUENCE [LARGE SCALE GENOMIC DNA]</scope>
    <source>
        <strain evidence="2 3">LMG 27174</strain>
    </source>
</reference>
<dbReference type="RefSeq" id="WP_167403567.1">
    <property type="nucleotide sequence ID" value="NZ_CADIJZ010000019.1"/>
</dbReference>
<name>A0A6J5BVX5_9BURK</name>
<feature type="signal peptide" evidence="1">
    <location>
        <begin position="1"/>
        <end position="23"/>
    </location>
</feature>
<gene>
    <name evidence="2" type="ORF">LMG27174_04799</name>
</gene>
<evidence type="ECO:0000313" key="2">
    <source>
        <dbReference type="EMBL" id="CAB3719057.1"/>
    </source>
</evidence>